<dbReference type="PANTHER" id="PTHR30041">
    <property type="entry name" value="ARSENATE REDUCTASE"/>
    <property type="match status" value="1"/>
</dbReference>
<evidence type="ECO:0000256" key="3">
    <source>
        <dbReference type="ARBA" id="ARBA00023002"/>
    </source>
</evidence>
<name>A0A0D6PBI5_9PROT</name>
<dbReference type="AlphaFoldDB" id="A0A0D6PBI5"/>
<evidence type="ECO:0000313" key="8">
    <source>
        <dbReference type="EMBL" id="GAN79037.1"/>
    </source>
</evidence>
<dbReference type="GO" id="GO:0008794">
    <property type="term" value="F:arsenate reductase (glutaredoxin) activity"/>
    <property type="evidence" value="ECO:0007669"/>
    <property type="project" value="UniProtKB-UniRule"/>
</dbReference>
<evidence type="ECO:0000256" key="7">
    <source>
        <dbReference type="RuleBase" id="RU362029"/>
    </source>
</evidence>
<dbReference type="InterPro" id="IPR036249">
    <property type="entry name" value="Thioredoxin-like_sf"/>
</dbReference>
<comment type="catalytic activity">
    <reaction evidence="7">
        <text>[glutaredoxin]-dithiol + arsenate + glutathione + H(+) = glutathionyl-S-S-[glutaredoxin] + arsenite + H2O</text>
        <dbReference type="Rhea" id="RHEA:22016"/>
        <dbReference type="Rhea" id="RHEA-COMP:10729"/>
        <dbReference type="Rhea" id="RHEA-COMP:17668"/>
        <dbReference type="ChEBI" id="CHEBI:15377"/>
        <dbReference type="ChEBI" id="CHEBI:15378"/>
        <dbReference type="ChEBI" id="CHEBI:29242"/>
        <dbReference type="ChEBI" id="CHEBI:29950"/>
        <dbReference type="ChEBI" id="CHEBI:48597"/>
        <dbReference type="ChEBI" id="CHEBI:57925"/>
        <dbReference type="ChEBI" id="CHEBI:146199"/>
        <dbReference type="EC" id="1.20.4.1"/>
    </reaction>
</comment>
<dbReference type="SUPFAM" id="SSF52833">
    <property type="entry name" value="Thioredoxin-like"/>
    <property type="match status" value="1"/>
</dbReference>
<dbReference type="NCBIfam" id="TIGR00014">
    <property type="entry name" value="arsC"/>
    <property type="match status" value="1"/>
</dbReference>
<dbReference type="EC" id="1.20.4.1" evidence="4 7"/>
<accession>A0A0D6PBI5</accession>
<organism evidence="8 9">
    <name type="scientific">Acidocella aminolytica 101 = DSM 11237</name>
    <dbReference type="NCBI Taxonomy" id="1120923"/>
    <lineage>
        <taxon>Bacteria</taxon>
        <taxon>Pseudomonadati</taxon>
        <taxon>Pseudomonadota</taxon>
        <taxon>Alphaproteobacteria</taxon>
        <taxon>Acetobacterales</taxon>
        <taxon>Acidocellaceae</taxon>
        <taxon>Acidocella</taxon>
    </lineage>
</organism>
<evidence type="ECO:0000256" key="5">
    <source>
        <dbReference type="ARBA" id="ARBA00039879"/>
    </source>
</evidence>
<evidence type="ECO:0000256" key="1">
    <source>
        <dbReference type="ARBA" id="ARBA00007198"/>
    </source>
</evidence>
<dbReference type="RefSeq" id="WP_048877560.1">
    <property type="nucleotide sequence ID" value="NZ_BANC01000016.1"/>
</dbReference>
<protein>
    <recommendedName>
        <fullName evidence="5 7">Arsenate reductase</fullName>
        <ecNumber evidence="4 7">1.20.4.1</ecNumber>
    </recommendedName>
</protein>
<evidence type="ECO:0000256" key="4">
    <source>
        <dbReference type="ARBA" id="ARBA00038969"/>
    </source>
</evidence>
<gene>
    <name evidence="8" type="ORF">Aam_016_007</name>
</gene>
<dbReference type="InterPro" id="IPR006659">
    <property type="entry name" value="Arsenate_reductase"/>
</dbReference>
<dbReference type="Gene3D" id="3.40.30.10">
    <property type="entry name" value="Glutaredoxin"/>
    <property type="match status" value="1"/>
</dbReference>
<reference evidence="8 9" key="1">
    <citation type="submission" date="2012-11" db="EMBL/GenBank/DDBJ databases">
        <title>Whole genome sequence of Acidocella aminolytica 101 = DSM 11237.</title>
        <authorList>
            <person name="Azuma Y."/>
            <person name="Higashiura N."/>
            <person name="Hirakawa H."/>
            <person name="Matsushita K."/>
        </authorList>
    </citation>
    <scope>NUCLEOTIDE SEQUENCE [LARGE SCALE GENOMIC DNA]</scope>
    <source>
        <strain evidence="9">101 / DSM 11237</strain>
    </source>
</reference>
<dbReference type="STRING" id="1120923.SAMN02746095_02300"/>
<dbReference type="InterPro" id="IPR006660">
    <property type="entry name" value="Arsenate_reductase-like"/>
</dbReference>
<keyword evidence="2" id="KW-0059">Arsenical resistance</keyword>
<dbReference type="PANTHER" id="PTHR30041:SF5">
    <property type="entry name" value="ARSENATE REDUCTASE-RELATED"/>
    <property type="match status" value="1"/>
</dbReference>
<evidence type="ECO:0000256" key="2">
    <source>
        <dbReference type="ARBA" id="ARBA00022849"/>
    </source>
</evidence>
<evidence type="ECO:0000313" key="9">
    <source>
        <dbReference type="Proteomes" id="UP000032668"/>
    </source>
</evidence>
<sequence length="145" mass="15960">MQVTIYHNPACGTSRNVLAMIQNSGEEPLVIEYLKTPPSRAELSDLIQRMGVPVRSVLREKGTPYHELGLDNPDLTDDALLDAMMAHPILINRPIVVTDLGVRLCRPSETVLEILPNPQRGTFTKEDGEAVIDAAGQRVDKPGHE</sequence>
<keyword evidence="3 7" id="KW-0560">Oxidoreductase</keyword>
<dbReference type="CDD" id="cd03034">
    <property type="entry name" value="ArsC_ArsC"/>
    <property type="match status" value="1"/>
</dbReference>
<evidence type="ECO:0000256" key="6">
    <source>
        <dbReference type="PROSITE-ProRule" id="PRU01282"/>
    </source>
</evidence>
<dbReference type="PROSITE" id="PS51353">
    <property type="entry name" value="ARSC"/>
    <property type="match status" value="1"/>
</dbReference>
<proteinExistence type="inferred from homology"/>
<comment type="caution">
    <text evidence="8">The sequence shown here is derived from an EMBL/GenBank/DDBJ whole genome shotgun (WGS) entry which is preliminary data.</text>
</comment>
<comment type="similarity">
    <text evidence="1 6 7">Belongs to the ArsC family.</text>
</comment>
<dbReference type="Pfam" id="PF03960">
    <property type="entry name" value="ArsC"/>
    <property type="match status" value="1"/>
</dbReference>
<dbReference type="Proteomes" id="UP000032668">
    <property type="component" value="Unassembled WGS sequence"/>
</dbReference>
<dbReference type="EMBL" id="BANC01000016">
    <property type="protein sequence ID" value="GAN79037.1"/>
    <property type="molecule type" value="Genomic_DNA"/>
</dbReference>
<dbReference type="GO" id="GO:0046685">
    <property type="term" value="P:response to arsenic-containing substance"/>
    <property type="evidence" value="ECO:0007669"/>
    <property type="project" value="UniProtKB-KW"/>
</dbReference>
<keyword evidence="9" id="KW-1185">Reference proteome</keyword>